<sequence>MIAGALSRVSKEVGGSFRDSVNAFEPRKVAAQVESVLFDNWGFRDESNYDKYEAIIHFLILDEIKEFRRQVLVGEIPPEMLLNMSFEQLQQRYPQTRSYLDYVAPK</sequence>
<dbReference type="Proteomes" id="UP000290289">
    <property type="component" value="Chromosome 4"/>
</dbReference>
<protein>
    <recommendedName>
        <fullName evidence="1">TFIIS central domain-containing protein</fullName>
    </recommendedName>
</protein>
<dbReference type="SUPFAM" id="SSF46942">
    <property type="entry name" value="Elongation factor TFIIS domain 2"/>
    <property type="match status" value="1"/>
</dbReference>
<gene>
    <name evidence="2" type="ORF">DVH24_000987</name>
</gene>
<dbReference type="GO" id="GO:0006351">
    <property type="term" value="P:DNA-templated transcription"/>
    <property type="evidence" value="ECO:0007669"/>
    <property type="project" value="InterPro"/>
</dbReference>
<name>A0A498K518_MALDO</name>
<keyword evidence="3" id="KW-1185">Reference proteome</keyword>
<organism evidence="2 3">
    <name type="scientific">Malus domestica</name>
    <name type="common">Apple</name>
    <name type="synonym">Pyrus malus</name>
    <dbReference type="NCBI Taxonomy" id="3750"/>
    <lineage>
        <taxon>Eukaryota</taxon>
        <taxon>Viridiplantae</taxon>
        <taxon>Streptophyta</taxon>
        <taxon>Embryophyta</taxon>
        <taxon>Tracheophyta</taxon>
        <taxon>Spermatophyta</taxon>
        <taxon>Magnoliopsida</taxon>
        <taxon>eudicotyledons</taxon>
        <taxon>Gunneridae</taxon>
        <taxon>Pentapetalae</taxon>
        <taxon>rosids</taxon>
        <taxon>fabids</taxon>
        <taxon>Rosales</taxon>
        <taxon>Rosaceae</taxon>
        <taxon>Amygdaloideae</taxon>
        <taxon>Maleae</taxon>
        <taxon>Malus</taxon>
    </lineage>
</organism>
<dbReference type="Pfam" id="PF07500">
    <property type="entry name" value="TFIIS_M"/>
    <property type="match status" value="1"/>
</dbReference>
<dbReference type="InterPro" id="IPR036575">
    <property type="entry name" value="TFIIS_cen_dom_sf"/>
</dbReference>
<dbReference type="EMBL" id="RDQH01000330">
    <property type="protein sequence ID" value="RXI00753.1"/>
    <property type="molecule type" value="Genomic_DNA"/>
</dbReference>
<dbReference type="Gene3D" id="1.10.472.30">
    <property type="entry name" value="Transcription elongation factor S-II, central domain"/>
    <property type="match status" value="1"/>
</dbReference>
<feature type="domain" description="TFIIS central" evidence="1">
    <location>
        <begin position="2"/>
        <end position="90"/>
    </location>
</feature>
<dbReference type="InterPro" id="IPR003618">
    <property type="entry name" value="TFIIS_cen_dom"/>
</dbReference>
<dbReference type="AlphaFoldDB" id="A0A498K518"/>
<dbReference type="STRING" id="3750.A0A498K518"/>
<evidence type="ECO:0000313" key="2">
    <source>
        <dbReference type="EMBL" id="RXI00753.1"/>
    </source>
</evidence>
<evidence type="ECO:0000313" key="3">
    <source>
        <dbReference type="Proteomes" id="UP000290289"/>
    </source>
</evidence>
<accession>A0A498K518</accession>
<proteinExistence type="predicted"/>
<comment type="caution">
    <text evidence="2">The sequence shown here is derived from an EMBL/GenBank/DDBJ whole genome shotgun (WGS) entry which is preliminary data.</text>
</comment>
<evidence type="ECO:0000259" key="1">
    <source>
        <dbReference type="Pfam" id="PF07500"/>
    </source>
</evidence>
<reference evidence="2 3" key="1">
    <citation type="submission" date="2018-10" db="EMBL/GenBank/DDBJ databases">
        <title>A high-quality apple genome assembly.</title>
        <authorList>
            <person name="Hu J."/>
        </authorList>
    </citation>
    <scope>NUCLEOTIDE SEQUENCE [LARGE SCALE GENOMIC DNA]</scope>
    <source>
        <strain evidence="3">cv. HFTH1</strain>
        <tissue evidence="2">Young leaf</tissue>
    </source>
</reference>